<keyword evidence="1" id="KW-0812">Transmembrane</keyword>
<dbReference type="EMBL" id="CAUOFW020002859">
    <property type="protein sequence ID" value="CAK9156450.1"/>
    <property type="molecule type" value="Genomic_DNA"/>
</dbReference>
<organism evidence="2 3">
    <name type="scientific">Ilex paraguariensis</name>
    <name type="common">yerba mate</name>
    <dbReference type="NCBI Taxonomy" id="185542"/>
    <lineage>
        <taxon>Eukaryota</taxon>
        <taxon>Viridiplantae</taxon>
        <taxon>Streptophyta</taxon>
        <taxon>Embryophyta</taxon>
        <taxon>Tracheophyta</taxon>
        <taxon>Spermatophyta</taxon>
        <taxon>Magnoliopsida</taxon>
        <taxon>eudicotyledons</taxon>
        <taxon>Gunneridae</taxon>
        <taxon>Pentapetalae</taxon>
        <taxon>asterids</taxon>
        <taxon>campanulids</taxon>
        <taxon>Aquifoliales</taxon>
        <taxon>Aquifoliaceae</taxon>
        <taxon>Ilex</taxon>
    </lineage>
</organism>
<sequence>MGVVQQTQQVANDGGIDNGGIFVDERLNLNEAQEVNQGDQIPQVVDEDREGEAEVMEHNDIGGAWIRIEGEDVEIDLANLVNVTTPDASGSMESLGIAAAPSSVGFYRHYNLPSWILPARFLSIIFALSPLCFFSWALYLAHKDTAAVQSNSGFIIQADSSESYEMNSSQF</sequence>
<evidence type="ECO:0000313" key="3">
    <source>
        <dbReference type="Proteomes" id="UP001642360"/>
    </source>
</evidence>
<comment type="caution">
    <text evidence="2">The sequence shown here is derived from an EMBL/GenBank/DDBJ whole genome shotgun (WGS) entry which is preliminary data.</text>
</comment>
<accession>A0ABC8SKT7</accession>
<protein>
    <submittedName>
        <fullName evidence="2">Uncharacterized protein</fullName>
    </submittedName>
</protein>
<reference evidence="2 3" key="1">
    <citation type="submission" date="2024-02" db="EMBL/GenBank/DDBJ databases">
        <authorList>
            <person name="Vignale AGUSTIN F."/>
            <person name="Sosa J E."/>
            <person name="Modenutti C."/>
        </authorList>
    </citation>
    <scope>NUCLEOTIDE SEQUENCE [LARGE SCALE GENOMIC DNA]</scope>
</reference>
<dbReference type="AlphaFoldDB" id="A0ABC8SKT7"/>
<feature type="transmembrane region" description="Helical" evidence="1">
    <location>
        <begin position="121"/>
        <end position="141"/>
    </location>
</feature>
<evidence type="ECO:0000256" key="1">
    <source>
        <dbReference type="SAM" id="Phobius"/>
    </source>
</evidence>
<keyword evidence="1" id="KW-1133">Transmembrane helix</keyword>
<evidence type="ECO:0000313" key="2">
    <source>
        <dbReference type="EMBL" id="CAK9156450.1"/>
    </source>
</evidence>
<dbReference type="Proteomes" id="UP001642360">
    <property type="component" value="Unassembled WGS sequence"/>
</dbReference>
<keyword evidence="1" id="KW-0472">Membrane</keyword>
<gene>
    <name evidence="2" type="ORF">ILEXP_LOCUS24993</name>
</gene>
<name>A0ABC8SKT7_9AQUA</name>
<keyword evidence="3" id="KW-1185">Reference proteome</keyword>
<proteinExistence type="predicted"/>